<gene>
    <name evidence="9" type="ORF">RM445_06895</name>
</gene>
<keyword evidence="3 7" id="KW-0812">Transmembrane</keyword>
<name>A0ABU2N5P2_9PSEU</name>
<evidence type="ECO:0000313" key="9">
    <source>
        <dbReference type="EMBL" id="MDT0349250.1"/>
    </source>
</evidence>
<evidence type="ECO:0000256" key="4">
    <source>
        <dbReference type="ARBA" id="ARBA00022989"/>
    </source>
</evidence>
<comment type="similarity">
    <text evidence="6">Belongs to the YccS/YhfK family.</text>
</comment>
<proteinExistence type="inferred from homology"/>
<comment type="caution">
    <text evidence="9">The sequence shown here is derived from an EMBL/GenBank/DDBJ whole genome shotgun (WGS) entry which is preliminary data.</text>
</comment>
<protein>
    <submittedName>
        <fullName evidence="9">FUSC family protein</fullName>
    </submittedName>
</protein>
<evidence type="ECO:0000256" key="5">
    <source>
        <dbReference type="ARBA" id="ARBA00023136"/>
    </source>
</evidence>
<evidence type="ECO:0000313" key="10">
    <source>
        <dbReference type="Proteomes" id="UP001183202"/>
    </source>
</evidence>
<dbReference type="InterPro" id="IPR049453">
    <property type="entry name" value="Memb_transporter_dom"/>
</dbReference>
<accession>A0ABU2N5P2</accession>
<dbReference type="PANTHER" id="PTHR30509:SF9">
    <property type="entry name" value="MULTIDRUG RESISTANCE PROTEIN MDTO"/>
    <property type="match status" value="1"/>
</dbReference>
<keyword evidence="4 7" id="KW-1133">Transmembrane helix</keyword>
<keyword evidence="10" id="KW-1185">Reference proteome</keyword>
<feature type="domain" description="Integral membrane bound transporter" evidence="8">
    <location>
        <begin position="345"/>
        <end position="469"/>
    </location>
</feature>
<keyword evidence="5 7" id="KW-0472">Membrane</keyword>
<evidence type="ECO:0000256" key="3">
    <source>
        <dbReference type="ARBA" id="ARBA00022692"/>
    </source>
</evidence>
<evidence type="ECO:0000256" key="1">
    <source>
        <dbReference type="ARBA" id="ARBA00004651"/>
    </source>
</evidence>
<feature type="transmembrane region" description="Helical" evidence="7">
    <location>
        <begin position="329"/>
        <end position="350"/>
    </location>
</feature>
<evidence type="ECO:0000259" key="8">
    <source>
        <dbReference type="Pfam" id="PF13515"/>
    </source>
</evidence>
<feature type="transmembrane region" description="Helical" evidence="7">
    <location>
        <begin position="149"/>
        <end position="169"/>
    </location>
</feature>
<organism evidence="9 10">
    <name type="scientific">Pseudonocardia charpentierae</name>
    <dbReference type="NCBI Taxonomy" id="3075545"/>
    <lineage>
        <taxon>Bacteria</taxon>
        <taxon>Bacillati</taxon>
        <taxon>Actinomycetota</taxon>
        <taxon>Actinomycetes</taxon>
        <taxon>Pseudonocardiales</taxon>
        <taxon>Pseudonocardiaceae</taxon>
        <taxon>Pseudonocardia</taxon>
    </lineage>
</organism>
<feature type="transmembrane region" description="Helical" evidence="7">
    <location>
        <begin position="379"/>
        <end position="397"/>
    </location>
</feature>
<dbReference type="PANTHER" id="PTHR30509">
    <property type="entry name" value="P-HYDROXYBENZOIC ACID EFFLUX PUMP SUBUNIT-RELATED"/>
    <property type="match status" value="1"/>
</dbReference>
<dbReference type="EMBL" id="JAVREJ010000003">
    <property type="protein sequence ID" value="MDT0349250.1"/>
    <property type="molecule type" value="Genomic_DNA"/>
</dbReference>
<reference evidence="10" key="1">
    <citation type="submission" date="2023-07" db="EMBL/GenBank/DDBJ databases">
        <title>30 novel species of actinomycetes from the DSMZ collection.</title>
        <authorList>
            <person name="Nouioui I."/>
        </authorList>
    </citation>
    <scope>NUCLEOTIDE SEQUENCE [LARGE SCALE GENOMIC DNA]</scope>
    <source>
        <strain evidence="10">DSM 45834</strain>
    </source>
</reference>
<feature type="transmembrane region" description="Helical" evidence="7">
    <location>
        <begin position="449"/>
        <end position="470"/>
    </location>
</feature>
<feature type="transmembrane region" description="Helical" evidence="7">
    <location>
        <begin position="426"/>
        <end position="443"/>
    </location>
</feature>
<comment type="subcellular location">
    <subcellularLocation>
        <location evidence="1">Cell membrane</location>
        <topology evidence="1">Multi-pass membrane protein</topology>
    </subcellularLocation>
</comment>
<sequence length="619" mass="62174">MLPARVAGDVRRTVQAVRAVAPGRVTVALRATLAVALPLSAGVAAGRPELGAAASFGALAVLYVPQAPYRFRARVVRRVGLGLAAAVLLGSLAAGHGVVTVLVAGLVAGTASFVCQAAELPPPRELMLVMAVLAATDMPSDPAGAATRAGLAAAGALVAWLLTMAPALAGRWRAPEQAAVIAAIGAVAGLLDAVGSAGAGAARHAAVTGVQRARAAVSQAALPPGHPLAGLVVIAEALLEAALHVEVEATAPLDPGWAAAVRALTPAVHGLPVGNVVLPETVGTAGAGLLTRALTDARTASVPPAAARTLPPWPTLHRQLAAGLRRHSVVLPSAARIGIAVAVGVGLGQALGLGHAYWVGLTAAAVLQGSNLAVTRGRVLHRLAGTVAGVVLTFAVLGWNPPLWVVVLAVAAAQFAVELVIPVHYGLAVTAITVLALGLFHLGSPTEDVSSALGARLIDTAIGAALALVLRRVLWPRATVARLPQRQARVVAAVRAVFASAWSPELRPRLPERRRMLQTELAALRVVHADALADAGGADAAWPVSSAAEELAFLALSLPAHRPEPPPAAADAFLAHLDGLDAALSGSTRPPTGIPALPDHPRTAAAATALTAAVEVARG</sequence>
<evidence type="ECO:0000256" key="7">
    <source>
        <dbReference type="SAM" id="Phobius"/>
    </source>
</evidence>
<keyword evidence="2" id="KW-1003">Cell membrane</keyword>
<dbReference type="Proteomes" id="UP001183202">
    <property type="component" value="Unassembled WGS sequence"/>
</dbReference>
<evidence type="ECO:0000256" key="6">
    <source>
        <dbReference type="ARBA" id="ARBA00043993"/>
    </source>
</evidence>
<evidence type="ECO:0000256" key="2">
    <source>
        <dbReference type="ARBA" id="ARBA00022475"/>
    </source>
</evidence>
<dbReference type="RefSeq" id="WP_311555239.1">
    <property type="nucleotide sequence ID" value="NZ_JAVREJ010000003.1"/>
</dbReference>
<dbReference type="Pfam" id="PF13515">
    <property type="entry name" value="FUSC_2"/>
    <property type="match status" value="1"/>
</dbReference>
<feature type="transmembrane region" description="Helical" evidence="7">
    <location>
        <begin position="81"/>
        <end position="114"/>
    </location>
</feature>